<evidence type="ECO:0000256" key="1">
    <source>
        <dbReference type="ARBA" id="ARBA00022723"/>
    </source>
</evidence>
<dbReference type="InterPro" id="IPR001876">
    <property type="entry name" value="Znf_RanBP2"/>
</dbReference>
<accession>A0A3Q0JA37</accession>
<feature type="domain" description="RanBP2-type" evidence="6">
    <location>
        <begin position="595"/>
        <end position="624"/>
    </location>
</feature>
<feature type="compositionally biased region" description="Basic and acidic residues" evidence="5">
    <location>
        <begin position="439"/>
        <end position="452"/>
    </location>
</feature>
<organism evidence="7 8">
    <name type="scientific">Diaphorina citri</name>
    <name type="common">Asian citrus psyllid</name>
    <dbReference type="NCBI Taxonomy" id="121845"/>
    <lineage>
        <taxon>Eukaryota</taxon>
        <taxon>Metazoa</taxon>
        <taxon>Ecdysozoa</taxon>
        <taxon>Arthropoda</taxon>
        <taxon>Hexapoda</taxon>
        <taxon>Insecta</taxon>
        <taxon>Pterygota</taxon>
        <taxon>Neoptera</taxon>
        <taxon>Paraneoptera</taxon>
        <taxon>Hemiptera</taxon>
        <taxon>Sternorrhyncha</taxon>
        <taxon>Psylloidea</taxon>
        <taxon>Psyllidae</taxon>
        <taxon>Diaphorininae</taxon>
        <taxon>Diaphorina</taxon>
    </lineage>
</organism>
<feature type="region of interest" description="Disordered" evidence="5">
    <location>
        <begin position="494"/>
        <end position="553"/>
    </location>
</feature>
<feature type="compositionally biased region" description="Low complexity" evidence="5">
    <location>
        <begin position="373"/>
        <end position="387"/>
    </location>
</feature>
<dbReference type="PROSITE" id="PS50199">
    <property type="entry name" value="ZF_RANBP2_2"/>
    <property type="match status" value="1"/>
</dbReference>
<dbReference type="Pfam" id="PF21388">
    <property type="entry name" value="SPATA2_PUB-like"/>
    <property type="match status" value="1"/>
</dbReference>
<keyword evidence="3" id="KW-0862">Zinc</keyword>
<dbReference type="PANTHER" id="PTHR15326">
    <property type="entry name" value="SPERMATOGENESIS-ASSOCIATED PROTEIN 2/TAMOZHENNIC"/>
    <property type="match status" value="1"/>
</dbReference>
<evidence type="ECO:0000259" key="6">
    <source>
        <dbReference type="PROSITE" id="PS50199"/>
    </source>
</evidence>
<sequence length="666" mass="76071">MDEDLWLRINEIHSRYIELDDSQEKLEYEHELGALIQEFLSIVPHNCKFHFMETTQVHKHSVLANPDFSPFKLANAWMAMSKYASNLLYQPWRKEFTIIKLYSGFYKHKIEPVLLGGQAILELMGYRETQPGQLELLEAIDADKVRVVALDALLAMVECQVLRIIHEDVCKELNNVTWKDIVEAREMYTGTPEMIAKKLISKFYQIRHCRSNSYGAACSNYPIPAPCNGYASSMPMHPTGYMPSTNINGYYCQHYGHNVPVNYTCNVPSGESVFSFVPSYASSMPMHPTGYMPSTNINGYYCQHYGHNVPVNYTCNVPSGKLIDLDPPVYRTPDSYSRSPLTSSDEIQPSTSGMAKPREESWAYVLDTLDRPSTSSNNSKKYSTTSNGERYSGDRYNGNSNGDTISYGNRDVSHSHRDLSHSNRDISHSNRDISYGNRDISHSNRDVSHSSRDIGRIHEGLKSLRLEEMVPATAPLHVDDIDVGDSVKYRTKDERYHRDREYPREGKTLERHRRESEREREREFRRRERDMMEKVKDMRKSVSISPDMQYESEVDSRARVEEATGHQYAGLRVNLTPENINRKSSSKSSEASNGTSGSWICEFCTYSNKGKKEICEICSKSRNSAMEIKPLESGGRQCPKCTLVNEKEAIQCEACEESLDNSATYI</sequence>
<dbReference type="KEGG" id="dci:103517491"/>
<dbReference type="SUPFAM" id="SSF90209">
    <property type="entry name" value="Ran binding protein zinc finger-like"/>
    <property type="match status" value="1"/>
</dbReference>
<dbReference type="AlphaFoldDB" id="A0A3Q0JA37"/>
<dbReference type="SUPFAM" id="SSF143503">
    <property type="entry name" value="PUG domain-like"/>
    <property type="match status" value="1"/>
</dbReference>
<feature type="region of interest" description="Disordered" evidence="5">
    <location>
        <begin position="326"/>
        <end position="452"/>
    </location>
</feature>
<keyword evidence="1" id="KW-0479">Metal-binding</keyword>
<feature type="compositionally biased region" description="Polar residues" evidence="5">
    <location>
        <begin position="397"/>
        <end position="407"/>
    </location>
</feature>
<dbReference type="InterPro" id="IPR036339">
    <property type="entry name" value="PUB-like_dom_sf"/>
</dbReference>
<feature type="compositionally biased region" description="Basic and acidic residues" evidence="5">
    <location>
        <begin position="494"/>
        <end position="540"/>
    </location>
</feature>
<dbReference type="Pfam" id="PF00641">
    <property type="entry name" value="Zn_ribbon_RanBP"/>
    <property type="match status" value="1"/>
</dbReference>
<dbReference type="InterPro" id="IPR036443">
    <property type="entry name" value="Znf_RanBP2_sf"/>
</dbReference>
<dbReference type="InterPro" id="IPR048839">
    <property type="entry name" value="SPATA2_PUB-like"/>
</dbReference>
<dbReference type="PaxDb" id="121845-A0A3Q0JA37"/>
<keyword evidence="2 4" id="KW-0863">Zinc-finger</keyword>
<keyword evidence="7" id="KW-1185">Reference proteome</keyword>
<feature type="compositionally biased region" description="Basic and acidic residues" evidence="5">
    <location>
        <begin position="411"/>
        <end position="431"/>
    </location>
</feature>
<proteinExistence type="predicted"/>
<name>A0A3Q0JA37_DIACI</name>
<dbReference type="PANTHER" id="PTHR15326:SF2">
    <property type="entry name" value="PROTEIN TAMOZHENNIC"/>
    <property type="match status" value="1"/>
</dbReference>
<evidence type="ECO:0000313" key="7">
    <source>
        <dbReference type="Proteomes" id="UP000079169"/>
    </source>
</evidence>
<feature type="compositionally biased region" description="Polar residues" evidence="5">
    <location>
        <begin position="334"/>
        <end position="353"/>
    </location>
</feature>
<feature type="compositionally biased region" description="Low complexity" evidence="5">
    <location>
        <begin position="586"/>
        <end position="596"/>
    </location>
</feature>
<dbReference type="Proteomes" id="UP000079169">
    <property type="component" value="Unplaced"/>
</dbReference>
<evidence type="ECO:0000256" key="2">
    <source>
        <dbReference type="ARBA" id="ARBA00022771"/>
    </source>
</evidence>
<gene>
    <name evidence="8" type="primary">LOC103517491</name>
</gene>
<dbReference type="PROSITE" id="PS01358">
    <property type="entry name" value="ZF_RANBP2_1"/>
    <property type="match status" value="1"/>
</dbReference>
<dbReference type="GO" id="GO:0008270">
    <property type="term" value="F:zinc ion binding"/>
    <property type="evidence" value="ECO:0007669"/>
    <property type="project" value="UniProtKB-KW"/>
</dbReference>
<evidence type="ECO:0000256" key="4">
    <source>
        <dbReference type="PROSITE-ProRule" id="PRU00322"/>
    </source>
</evidence>
<dbReference type="CTD" id="37864"/>
<dbReference type="STRING" id="121845.A0A3Q0JA37"/>
<evidence type="ECO:0000256" key="5">
    <source>
        <dbReference type="SAM" id="MobiDB-lite"/>
    </source>
</evidence>
<dbReference type="SMART" id="SM00547">
    <property type="entry name" value="ZnF_RBZ"/>
    <property type="match status" value="2"/>
</dbReference>
<feature type="region of interest" description="Disordered" evidence="5">
    <location>
        <begin position="576"/>
        <end position="596"/>
    </location>
</feature>
<evidence type="ECO:0000313" key="8">
    <source>
        <dbReference type="RefSeq" id="XP_026685377.1"/>
    </source>
</evidence>
<protein>
    <submittedName>
        <fullName evidence="8">Uncharacterized protein LOC103517491</fullName>
    </submittedName>
</protein>
<dbReference type="Gene3D" id="1.20.58.2190">
    <property type="match status" value="1"/>
</dbReference>
<dbReference type="RefSeq" id="XP_026685377.1">
    <property type="nucleotide sequence ID" value="XM_026829576.1"/>
</dbReference>
<reference evidence="8" key="1">
    <citation type="submission" date="2025-08" db="UniProtKB">
        <authorList>
            <consortium name="RefSeq"/>
        </authorList>
    </citation>
    <scope>IDENTIFICATION</scope>
</reference>
<dbReference type="GO" id="GO:0005737">
    <property type="term" value="C:cytoplasm"/>
    <property type="evidence" value="ECO:0007669"/>
    <property type="project" value="TreeGrafter"/>
</dbReference>
<evidence type="ECO:0000256" key="3">
    <source>
        <dbReference type="ARBA" id="ARBA00022833"/>
    </source>
</evidence>
<dbReference type="Gene3D" id="2.30.30.380">
    <property type="entry name" value="Zn-finger domain of Sec23/24"/>
    <property type="match status" value="1"/>
</dbReference>
<dbReference type="GeneID" id="103517491"/>